<feature type="transmembrane region" description="Helical" evidence="1">
    <location>
        <begin position="72"/>
        <end position="93"/>
    </location>
</feature>
<proteinExistence type="predicted"/>
<organism evidence="2 3">
    <name type="scientific">Gordonibacter massiliensis</name>
    <name type="common">ex Traore et al. 2017</name>
    <dbReference type="NCBI Taxonomy" id="1841863"/>
    <lineage>
        <taxon>Bacteria</taxon>
        <taxon>Bacillati</taxon>
        <taxon>Actinomycetota</taxon>
        <taxon>Coriobacteriia</taxon>
        <taxon>Eggerthellales</taxon>
        <taxon>Eggerthellaceae</taxon>
        <taxon>Gordonibacter</taxon>
    </lineage>
</organism>
<protein>
    <recommendedName>
        <fullName evidence="4">DUF3021 domain-containing protein</fullName>
    </recommendedName>
</protein>
<feature type="transmembrane region" description="Helical" evidence="1">
    <location>
        <begin position="99"/>
        <end position="122"/>
    </location>
</feature>
<dbReference type="Proteomes" id="UP000587396">
    <property type="component" value="Unassembled WGS sequence"/>
</dbReference>
<evidence type="ECO:0000313" key="2">
    <source>
        <dbReference type="EMBL" id="MBC2890062.1"/>
    </source>
</evidence>
<accession>A0A842JCT2</accession>
<keyword evidence="1" id="KW-0812">Transmembrane</keyword>
<feature type="transmembrane region" description="Helical" evidence="1">
    <location>
        <begin position="43"/>
        <end position="63"/>
    </location>
</feature>
<gene>
    <name evidence="2" type="ORF">H7313_12025</name>
</gene>
<feature type="transmembrane region" description="Helical" evidence="1">
    <location>
        <begin position="9"/>
        <end position="31"/>
    </location>
</feature>
<evidence type="ECO:0008006" key="4">
    <source>
        <dbReference type="Google" id="ProtNLM"/>
    </source>
</evidence>
<sequence>MKKILAHTAIAACIMFTVMMAWFLGMGYLFAGPSYGLNLTASLYGAAIGMAVLQAFWFTGAVFKKLAYPARIAGFGACLLPVLVLCAWLGPWIPADMPEAWACFVVIYLVILAGMTAGYTVYFKKTAGGYDQALARYRKQNRR</sequence>
<evidence type="ECO:0000313" key="3">
    <source>
        <dbReference type="Proteomes" id="UP000587396"/>
    </source>
</evidence>
<dbReference type="EMBL" id="JACMSE010000009">
    <property type="protein sequence ID" value="MBC2890062.1"/>
    <property type="molecule type" value="Genomic_DNA"/>
</dbReference>
<reference evidence="2 3" key="1">
    <citation type="submission" date="2020-08" db="EMBL/GenBank/DDBJ databases">
        <authorList>
            <person name="Liu C."/>
            <person name="Sun Q."/>
        </authorList>
    </citation>
    <scope>NUCLEOTIDE SEQUENCE [LARGE SCALE GENOMIC DNA]</scope>
    <source>
        <strain evidence="2 3">N22</strain>
    </source>
</reference>
<keyword evidence="1" id="KW-1133">Transmembrane helix</keyword>
<dbReference type="AlphaFoldDB" id="A0A842JCT2"/>
<name>A0A842JCT2_9ACTN</name>
<evidence type="ECO:0000256" key="1">
    <source>
        <dbReference type="SAM" id="Phobius"/>
    </source>
</evidence>
<comment type="caution">
    <text evidence="2">The sequence shown here is derived from an EMBL/GenBank/DDBJ whole genome shotgun (WGS) entry which is preliminary data.</text>
</comment>
<dbReference type="RefSeq" id="WP_185905813.1">
    <property type="nucleotide sequence ID" value="NZ_JACMSE010000009.1"/>
</dbReference>
<keyword evidence="3" id="KW-1185">Reference proteome</keyword>
<keyword evidence="1" id="KW-0472">Membrane</keyword>